<name>A0A386RHK2_LACHE</name>
<dbReference type="Pfam" id="PF21259">
    <property type="entry name" value="Rgg_C"/>
    <property type="match status" value="1"/>
</dbReference>
<proteinExistence type="predicted"/>
<dbReference type="GO" id="GO:0003677">
    <property type="term" value="F:DNA binding"/>
    <property type="evidence" value="ECO:0007669"/>
    <property type="project" value="InterPro"/>
</dbReference>
<evidence type="ECO:0000259" key="1">
    <source>
        <dbReference type="PROSITE" id="PS50943"/>
    </source>
</evidence>
<feature type="domain" description="HTH cro/C1-type" evidence="1">
    <location>
        <begin position="7"/>
        <end position="60"/>
    </location>
</feature>
<evidence type="ECO:0000313" key="5">
    <source>
        <dbReference type="Proteomes" id="UP000267794"/>
    </source>
</evidence>
<dbReference type="EMBL" id="CP015496">
    <property type="protein sequence ID" value="AUI75074.1"/>
    <property type="molecule type" value="Genomic_DNA"/>
</dbReference>
<evidence type="ECO:0000313" key="3">
    <source>
        <dbReference type="EMBL" id="AYE62449.1"/>
    </source>
</evidence>
<dbReference type="NCBIfam" id="TIGR01716">
    <property type="entry name" value="RGG_Cterm"/>
    <property type="match status" value="1"/>
</dbReference>
<reference evidence="4" key="1">
    <citation type="submission" date="2016-05" db="EMBL/GenBank/DDBJ databases">
        <title>Genome sequence of Lactobacillus helveticus FAM8105.</title>
        <authorList>
            <person name="Ahrens C."/>
            <person name="Schmid M."/>
        </authorList>
    </citation>
    <scope>NUCLEOTIDE SEQUENCE [LARGE SCALE GENOMIC DNA]</scope>
    <source>
        <strain evidence="4">FAM8105</strain>
    </source>
</reference>
<dbReference type="CDD" id="cd00093">
    <property type="entry name" value="HTH_XRE"/>
    <property type="match status" value="1"/>
</dbReference>
<dbReference type="InterPro" id="IPR010982">
    <property type="entry name" value="Lambda_DNA-bd_dom_sf"/>
</dbReference>
<dbReference type="PROSITE" id="PS50943">
    <property type="entry name" value="HTH_CROC1"/>
    <property type="match status" value="1"/>
</dbReference>
<dbReference type="Pfam" id="PF01381">
    <property type="entry name" value="HTH_3"/>
    <property type="match status" value="1"/>
</dbReference>
<evidence type="ECO:0000313" key="2">
    <source>
        <dbReference type="EMBL" id="AUI75074.1"/>
    </source>
</evidence>
<dbReference type="InterPro" id="IPR001387">
    <property type="entry name" value="Cro/C1-type_HTH"/>
</dbReference>
<dbReference type="SUPFAM" id="SSF47413">
    <property type="entry name" value="lambda repressor-like DNA-binding domains"/>
    <property type="match status" value="1"/>
</dbReference>
<dbReference type="Gene3D" id="1.10.260.40">
    <property type="entry name" value="lambda repressor-like DNA-binding domains"/>
    <property type="match status" value="1"/>
</dbReference>
<dbReference type="Proteomes" id="UP000234562">
    <property type="component" value="Chromosome"/>
</dbReference>
<dbReference type="PANTHER" id="PTHR37038:SF12">
    <property type="entry name" value="TRANSCRIPTIONAL REGULATOR"/>
    <property type="match status" value="1"/>
</dbReference>
<sequence>MTIGELLRECRVSQNKKQKEFAGEILSPSYYSKVEKGKHKITAKDLISLLIYNQISVKQFFGRLDENYEENQFLEEKLNSLLAQAYFQNDKSKLEEIRQQIKDSCLSSEAKTDQLLYADIFLALMNNSLRDNKKLQDKVREKLFSMDEFDEAKIMLYGNSMRFYSLSDNKIISQSLIRKYRETNNIIIQKYLVSLCVNMLIILIENNDLKDIKLYTNVLEENIDNPDLLFYRSVYLFLINFIKYKNLGEEKYLGKCNKAIEAFRTFEMNAYADELANFLKKHK</sequence>
<protein>
    <recommendedName>
        <fullName evidence="1">HTH cro/C1-type domain-containing protein</fullName>
    </recommendedName>
</protein>
<evidence type="ECO:0000313" key="4">
    <source>
        <dbReference type="Proteomes" id="UP000234562"/>
    </source>
</evidence>
<reference evidence="3 5" key="2">
    <citation type="submission" date="2016-10" db="EMBL/GenBank/DDBJ databases">
        <title>Complete genomic sequencing of Lactobacillus helveticus LH99 and comparative genome analysis.</title>
        <authorList>
            <person name="Li N."/>
            <person name="You C."/>
            <person name="Liu Z."/>
        </authorList>
    </citation>
    <scope>NUCLEOTIDE SEQUENCE [LARGE SCALE GENOMIC DNA]</scope>
    <source>
        <strain evidence="3 5">LH99</strain>
    </source>
</reference>
<dbReference type="Proteomes" id="UP000267794">
    <property type="component" value="Chromosome"/>
</dbReference>
<organism evidence="3 5">
    <name type="scientific">Lactobacillus helveticus</name>
    <name type="common">Lactobacillus suntoryeus</name>
    <dbReference type="NCBI Taxonomy" id="1587"/>
    <lineage>
        <taxon>Bacteria</taxon>
        <taxon>Bacillati</taxon>
        <taxon>Bacillota</taxon>
        <taxon>Bacilli</taxon>
        <taxon>Lactobacillales</taxon>
        <taxon>Lactobacillaceae</taxon>
        <taxon>Lactobacillus</taxon>
    </lineage>
</organism>
<dbReference type="InterPro" id="IPR010057">
    <property type="entry name" value="Transcription_activator_Rgg_C"/>
</dbReference>
<dbReference type="PANTHER" id="PTHR37038">
    <property type="entry name" value="TRANSCRIPTIONAL REGULATOR-RELATED"/>
    <property type="match status" value="1"/>
</dbReference>
<dbReference type="AlphaFoldDB" id="A0A386RHK2"/>
<reference evidence="2" key="3">
    <citation type="journal article" date="2018" name="Front. Microbiol.">
        <title>Comparative Genomics of Completely Sequenced Lactobacillus helveticus Genomes Provides Insights into Strain-Specific Genes and Resolves Metagenomics Data Down to the Strain Level.</title>
        <authorList>
            <person name="Schmid M."/>
            <person name="Muri J."/>
            <person name="Melidis D."/>
            <person name="Varadarajan A.R."/>
            <person name="Somerville V."/>
            <person name="Wicki A."/>
            <person name="Moser A."/>
            <person name="Bourqui M."/>
            <person name="Wenzel C."/>
            <person name="Eugster-Meier E."/>
            <person name="Frey J.E."/>
            <person name="Irmler S."/>
            <person name="Ahrens C.H."/>
        </authorList>
    </citation>
    <scope>NUCLEOTIDE SEQUENCE</scope>
    <source>
        <strain evidence="2">FAM8105</strain>
    </source>
</reference>
<accession>A0A386RHK2</accession>
<dbReference type="InterPro" id="IPR053163">
    <property type="entry name" value="HTH-type_regulator_Rgg"/>
</dbReference>
<dbReference type="RefSeq" id="WP_023190990.1">
    <property type="nucleotide sequence ID" value="NZ_BLYT01000015.1"/>
</dbReference>
<dbReference type="SMART" id="SM00530">
    <property type="entry name" value="HTH_XRE"/>
    <property type="match status" value="1"/>
</dbReference>
<dbReference type="EMBL" id="CP017982">
    <property type="protein sequence ID" value="AYE62449.1"/>
    <property type="molecule type" value="Genomic_DNA"/>
</dbReference>
<gene>
    <name evidence="3" type="ORF">BC335_2087</name>
    <name evidence="2" type="ORF">Lh8105_10255</name>
</gene>